<dbReference type="PANTHER" id="PTHR43649">
    <property type="entry name" value="ARABINOSE-BINDING PROTEIN-RELATED"/>
    <property type="match status" value="1"/>
</dbReference>
<evidence type="ECO:0000256" key="4">
    <source>
        <dbReference type="ARBA" id="ARBA00023139"/>
    </source>
</evidence>
<evidence type="ECO:0000256" key="3">
    <source>
        <dbReference type="ARBA" id="ARBA00023136"/>
    </source>
</evidence>
<keyword evidence="1" id="KW-1003">Cell membrane</keyword>
<comment type="caution">
    <text evidence="8">The sequence shown here is derived from an EMBL/GenBank/DDBJ whole genome shotgun (WGS) entry which is preliminary data.</text>
</comment>
<feature type="signal peptide" evidence="7">
    <location>
        <begin position="1"/>
        <end position="22"/>
    </location>
</feature>
<keyword evidence="2 7" id="KW-0732">Signal</keyword>
<keyword evidence="4" id="KW-0564">Palmitate</keyword>
<dbReference type="RefSeq" id="WP_183603059.1">
    <property type="nucleotide sequence ID" value="NZ_JACHXK010000015.1"/>
</dbReference>
<dbReference type="AlphaFoldDB" id="A0A7W5FQ13"/>
<dbReference type="InterPro" id="IPR050490">
    <property type="entry name" value="Bact_solute-bd_prot1"/>
</dbReference>
<dbReference type="Proteomes" id="UP000570361">
    <property type="component" value="Unassembled WGS sequence"/>
</dbReference>
<protein>
    <submittedName>
        <fullName evidence="8">ABC-type glycerol-3-phosphate transport system substrate-binding protein</fullName>
    </submittedName>
</protein>
<dbReference type="SUPFAM" id="SSF53850">
    <property type="entry name" value="Periplasmic binding protein-like II"/>
    <property type="match status" value="1"/>
</dbReference>
<keyword evidence="5" id="KW-0449">Lipoprotein</keyword>
<feature type="chain" id="PRO_5038883939" evidence="7">
    <location>
        <begin position="23"/>
        <end position="449"/>
    </location>
</feature>
<dbReference type="EMBL" id="JACHXK010000015">
    <property type="protein sequence ID" value="MBB3112960.1"/>
    <property type="molecule type" value="Genomic_DNA"/>
</dbReference>
<organism evidence="8 9">
    <name type="scientific">Paenibacillus phyllosphaerae</name>
    <dbReference type="NCBI Taxonomy" id="274593"/>
    <lineage>
        <taxon>Bacteria</taxon>
        <taxon>Bacillati</taxon>
        <taxon>Bacillota</taxon>
        <taxon>Bacilli</taxon>
        <taxon>Bacillales</taxon>
        <taxon>Paenibacillaceae</taxon>
        <taxon>Paenibacillus</taxon>
    </lineage>
</organism>
<evidence type="ECO:0000256" key="2">
    <source>
        <dbReference type="ARBA" id="ARBA00022729"/>
    </source>
</evidence>
<reference evidence="8 9" key="1">
    <citation type="submission" date="2020-08" db="EMBL/GenBank/DDBJ databases">
        <title>Genomic Encyclopedia of Type Strains, Phase III (KMG-III): the genomes of soil and plant-associated and newly described type strains.</title>
        <authorList>
            <person name="Whitman W."/>
        </authorList>
    </citation>
    <scope>NUCLEOTIDE SEQUENCE [LARGE SCALE GENOMIC DNA]</scope>
    <source>
        <strain evidence="8 9">CECT 5862</strain>
    </source>
</reference>
<name>A0A7W5FQ13_9BACL</name>
<dbReference type="Gene3D" id="3.40.190.10">
    <property type="entry name" value="Periplasmic binding protein-like II"/>
    <property type="match status" value="2"/>
</dbReference>
<evidence type="ECO:0000256" key="7">
    <source>
        <dbReference type="SAM" id="SignalP"/>
    </source>
</evidence>
<keyword evidence="3" id="KW-0472">Membrane</keyword>
<evidence type="ECO:0000256" key="1">
    <source>
        <dbReference type="ARBA" id="ARBA00022475"/>
    </source>
</evidence>
<sequence>MKKWFSLAIVSAVMLTTLSACGSNNNAEPTNNGGNAGTTNNTETKSNNAGATNTNAPAEEATGDSAISGKVVFLTNRTDMIDKQYTDYEKRFEEKYPGVDLQFEAITDYEKNLKIRIASGSFPDVVLLAGGIPNAELPKYFAPLDDIQFSDELYYQDLKKVDGKMYGISSGNSTVGIVYNKEAFAKAGVTEVPKTLDEFYAAAEKLKAAGIVPLASNFKDKWPLGAWIYDVPTMISKTADHQDKRAETDTPYTMDNVYGQSFSILRTLYEKGYLENDVNSTNWEQSKKDIAQGKFGMYLLGNWVVNQVIENGAASENVGFFPFPSDNSGEAKAPLNPDFFYGVNKDGNVAAAKAFVQWLIEESGYDDFAGFIPTLKNKKPKLAQLEEFNTYNPTYVEAVPPLSLPTEIQNKAQIEQEALVQEFVLSKDPQKVLDKYNEKWAKAKSALAK</sequence>
<dbReference type="Pfam" id="PF01547">
    <property type="entry name" value="SBP_bac_1"/>
    <property type="match status" value="1"/>
</dbReference>
<dbReference type="PANTHER" id="PTHR43649:SF33">
    <property type="entry name" value="POLYGALACTURONAN_RHAMNOGALACTURONAN-BINDING PROTEIN YTCQ"/>
    <property type="match status" value="1"/>
</dbReference>
<gene>
    <name evidence="8" type="ORF">FHS18_005062</name>
</gene>
<evidence type="ECO:0000256" key="5">
    <source>
        <dbReference type="ARBA" id="ARBA00023288"/>
    </source>
</evidence>
<proteinExistence type="predicted"/>
<dbReference type="InterPro" id="IPR006059">
    <property type="entry name" value="SBP"/>
</dbReference>
<dbReference type="PROSITE" id="PS51257">
    <property type="entry name" value="PROKAR_LIPOPROTEIN"/>
    <property type="match status" value="1"/>
</dbReference>
<evidence type="ECO:0000313" key="9">
    <source>
        <dbReference type="Proteomes" id="UP000570361"/>
    </source>
</evidence>
<keyword evidence="9" id="KW-1185">Reference proteome</keyword>
<feature type="compositionally biased region" description="Low complexity" evidence="6">
    <location>
        <begin position="24"/>
        <end position="60"/>
    </location>
</feature>
<feature type="region of interest" description="Disordered" evidence="6">
    <location>
        <begin position="23"/>
        <end position="62"/>
    </location>
</feature>
<evidence type="ECO:0000256" key="6">
    <source>
        <dbReference type="SAM" id="MobiDB-lite"/>
    </source>
</evidence>
<accession>A0A7W5FQ13</accession>
<evidence type="ECO:0000313" key="8">
    <source>
        <dbReference type="EMBL" id="MBB3112960.1"/>
    </source>
</evidence>